<dbReference type="PANTHER" id="PTHR43394">
    <property type="entry name" value="ATP-DEPENDENT PERMEASE MDL1, MITOCHONDRIAL"/>
    <property type="match status" value="1"/>
</dbReference>
<evidence type="ECO:0000259" key="9">
    <source>
        <dbReference type="PROSITE" id="PS50929"/>
    </source>
</evidence>
<dbReference type="InterPro" id="IPR011527">
    <property type="entry name" value="ABC1_TM_dom"/>
</dbReference>
<dbReference type="InterPro" id="IPR003593">
    <property type="entry name" value="AAA+_ATPase"/>
</dbReference>
<sequence>MAQTNKKNEKQSETLKKVLRYLGKYRIYLVFTILLAALTVALTLYVPKLTGAAVDDIVGPGQVNFSGVIQILVKIGVSIAITAFAQWLMNICNNKMTYQIVQDVRNEAFKKIEILPLKYIDGHPYGEIVSRVIADVDQFADGLLMGFTQLFTGVATIIGTLGFMLSVNVKITLVVVIITPVSFFVAGFIAKRTYTMFKLQSETRAEQTGLIDEMIGNQKVVQAFGQGRHVLERFDEINDRLQKCSLRAIFFSSITNPSTRFVNSLVYAGVGITGAFSAIQGRLSVGQLTCFLSYANQYTKPFNEISGVVTELQNAIACAGRIFDLIEEEPQIPEAEHAVTLTDVKGNIELKDVKFSYVPEQKLIRDLNLKVKPGQRVAIVGPTGCGKTTLINLLMRFYDVTGGSIAVEGTDVRDLTRSSLRAGFGMVLQETWLRTGTIRDNIIMGKPDATEEEIIAAAKASHAHSFIRRLPKGYDTWITEDGGNLSQGQKQLLCITRVMLCRPPMLILDEATSSIDTRTEIKIQKAFASLMEGRTSFIVAHRLSTIREADVILVMKDGNIIEQGTHQELLNQGGFYKDLYESQFAG</sequence>
<feature type="transmembrane region" description="Helical" evidence="7">
    <location>
        <begin position="171"/>
        <end position="190"/>
    </location>
</feature>
<keyword evidence="2 7" id="KW-0812">Transmembrane</keyword>
<dbReference type="CDD" id="cd18547">
    <property type="entry name" value="ABC_6TM_Tm288_like"/>
    <property type="match status" value="1"/>
</dbReference>
<feature type="transmembrane region" description="Helical" evidence="7">
    <location>
        <begin position="143"/>
        <end position="165"/>
    </location>
</feature>
<dbReference type="SUPFAM" id="SSF52540">
    <property type="entry name" value="P-loop containing nucleoside triphosphate hydrolases"/>
    <property type="match status" value="1"/>
</dbReference>
<dbReference type="InterPro" id="IPR039421">
    <property type="entry name" value="Type_1_exporter"/>
</dbReference>
<dbReference type="InterPro" id="IPR003439">
    <property type="entry name" value="ABC_transporter-like_ATP-bd"/>
</dbReference>
<keyword evidence="6 7" id="KW-0472">Membrane</keyword>
<keyword evidence="5 7" id="KW-1133">Transmembrane helix</keyword>
<evidence type="ECO:0000256" key="4">
    <source>
        <dbReference type="ARBA" id="ARBA00022840"/>
    </source>
</evidence>
<dbReference type="Gene3D" id="3.40.50.300">
    <property type="entry name" value="P-loop containing nucleotide triphosphate hydrolases"/>
    <property type="match status" value="1"/>
</dbReference>
<gene>
    <name evidence="10" type="ORF">H8716_06130</name>
</gene>
<evidence type="ECO:0000259" key="8">
    <source>
        <dbReference type="PROSITE" id="PS50893"/>
    </source>
</evidence>
<feature type="transmembrane region" description="Helical" evidence="7">
    <location>
        <begin position="67"/>
        <end position="89"/>
    </location>
</feature>
<evidence type="ECO:0000256" key="1">
    <source>
        <dbReference type="ARBA" id="ARBA00004651"/>
    </source>
</evidence>
<name>A0ABR7N8G0_9FIRM</name>
<dbReference type="Pfam" id="PF00005">
    <property type="entry name" value="ABC_tran"/>
    <property type="match status" value="1"/>
</dbReference>
<evidence type="ECO:0000313" key="10">
    <source>
        <dbReference type="EMBL" id="MBC8572663.1"/>
    </source>
</evidence>
<dbReference type="InterPro" id="IPR027417">
    <property type="entry name" value="P-loop_NTPase"/>
</dbReference>
<evidence type="ECO:0000256" key="5">
    <source>
        <dbReference type="ARBA" id="ARBA00022989"/>
    </source>
</evidence>
<dbReference type="CDD" id="cd03254">
    <property type="entry name" value="ABCC_Glucan_exporter_like"/>
    <property type="match status" value="1"/>
</dbReference>
<dbReference type="Gene3D" id="1.20.1560.10">
    <property type="entry name" value="ABC transporter type 1, transmembrane domain"/>
    <property type="match status" value="1"/>
</dbReference>
<dbReference type="Proteomes" id="UP000657421">
    <property type="component" value="Unassembled WGS sequence"/>
</dbReference>
<keyword evidence="3" id="KW-0547">Nucleotide-binding</keyword>
<dbReference type="SMART" id="SM00382">
    <property type="entry name" value="AAA"/>
    <property type="match status" value="1"/>
</dbReference>
<dbReference type="PROSITE" id="PS50929">
    <property type="entry name" value="ABC_TM1F"/>
    <property type="match status" value="1"/>
</dbReference>
<keyword evidence="11" id="KW-1185">Reference proteome</keyword>
<evidence type="ECO:0000256" key="6">
    <source>
        <dbReference type="ARBA" id="ARBA00023136"/>
    </source>
</evidence>
<dbReference type="PROSITE" id="PS50893">
    <property type="entry name" value="ABC_TRANSPORTER_2"/>
    <property type="match status" value="1"/>
</dbReference>
<dbReference type="Pfam" id="PF00664">
    <property type="entry name" value="ABC_membrane"/>
    <property type="match status" value="1"/>
</dbReference>
<evidence type="ECO:0000256" key="7">
    <source>
        <dbReference type="SAM" id="Phobius"/>
    </source>
</evidence>
<dbReference type="InterPro" id="IPR036640">
    <property type="entry name" value="ABC1_TM_sf"/>
</dbReference>
<dbReference type="SUPFAM" id="SSF90123">
    <property type="entry name" value="ABC transporter transmembrane region"/>
    <property type="match status" value="1"/>
</dbReference>
<organism evidence="10 11">
    <name type="scientific">Jingyaoa shaoxingensis</name>
    <dbReference type="NCBI Taxonomy" id="2763671"/>
    <lineage>
        <taxon>Bacteria</taxon>
        <taxon>Bacillati</taxon>
        <taxon>Bacillota</taxon>
        <taxon>Clostridia</taxon>
        <taxon>Lachnospirales</taxon>
        <taxon>Lachnospiraceae</taxon>
        <taxon>Jingyaoa</taxon>
    </lineage>
</organism>
<protein>
    <submittedName>
        <fullName evidence="10">ABC transporter ATP-binding protein</fullName>
    </submittedName>
</protein>
<feature type="transmembrane region" description="Helical" evidence="7">
    <location>
        <begin position="25"/>
        <end position="47"/>
    </location>
</feature>
<comment type="subcellular location">
    <subcellularLocation>
        <location evidence="1">Cell membrane</location>
        <topology evidence="1">Multi-pass membrane protein</topology>
    </subcellularLocation>
</comment>
<dbReference type="EMBL" id="JACRSZ010000004">
    <property type="protein sequence ID" value="MBC8572663.1"/>
    <property type="molecule type" value="Genomic_DNA"/>
</dbReference>
<evidence type="ECO:0000313" key="11">
    <source>
        <dbReference type="Proteomes" id="UP000657421"/>
    </source>
</evidence>
<evidence type="ECO:0000256" key="2">
    <source>
        <dbReference type="ARBA" id="ARBA00022692"/>
    </source>
</evidence>
<comment type="caution">
    <text evidence="10">The sequence shown here is derived from an EMBL/GenBank/DDBJ whole genome shotgun (WGS) entry which is preliminary data.</text>
</comment>
<reference evidence="10 11" key="1">
    <citation type="submission" date="2020-08" db="EMBL/GenBank/DDBJ databases">
        <title>Genome public.</title>
        <authorList>
            <person name="Liu C."/>
            <person name="Sun Q."/>
        </authorList>
    </citation>
    <scope>NUCLEOTIDE SEQUENCE [LARGE SCALE GENOMIC DNA]</scope>
    <source>
        <strain evidence="10 11">NSJ-46</strain>
    </source>
</reference>
<accession>A0ABR7N8G0</accession>
<dbReference type="RefSeq" id="WP_249307692.1">
    <property type="nucleotide sequence ID" value="NZ_JACRSZ010000004.1"/>
</dbReference>
<dbReference type="GO" id="GO:0005524">
    <property type="term" value="F:ATP binding"/>
    <property type="evidence" value="ECO:0007669"/>
    <property type="project" value="UniProtKB-KW"/>
</dbReference>
<dbReference type="PANTHER" id="PTHR43394:SF1">
    <property type="entry name" value="ATP-BINDING CASSETTE SUB-FAMILY B MEMBER 10, MITOCHONDRIAL"/>
    <property type="match status" value="1"/>
</dbReference>
<proteinExistence type="predicted"/>
<keyword evidence="4 10" id="KW-0067">ATP-binding</keyword>
<evidence type="ECO:0000256" key="3">
    <source>
        <dbReference type="ARBA" id="ARBA00022741"/>
    </source>
</evidence>
<feature type="domain" description="ABC transmembrane type-1" evidence="9">
    <location>
        <begin position="30"/>
        <end position="314"/>
    </location>
</feature>
<feature type="domain" description="ABC transporter" evidence="8">
    <location>
        <begin position="348"/>
        <end position="582"/>
    </location>
</feature>